<dbReference type="GO" id="GO:0003924">
    <property type="term" value="F:GTPase activity"/>
    <property type="evidence" value="ECO:0007669"/>
    <property type="project" value="InterPro"/>
</dbReference>
<dbReference type="PANTHER" id="PTHR10465:SF0">
    <property type="entry name" value="SARCALUMENIN"/>
    <property type="match status" value="1"/>
</dbReference>
<dbReference type="GO" id="GO:0016020">
    <property type="term" value="C:membrane"/>
    <property type="evidence" value="ECO:0007669"/>
    <property type="project" value="UniProtKB-SubCell"/>
</dbReference>
<gene>
    <name evidence="8" type="ordered locus">SMU_682</name>
</gene>
<dbReference type="RefSeq" id="WP_002279797.1">
    <property type="nucleotide sequence ID" value="NC_004350.2"/>
</dbReference>
<dbReference type="InterPro" id="IPR027094">
    <property type="entry name" value="Mitofusin_fam"/>
</dbReference>
<dbReference type="OrthoDB" id="9816479at2"/>
<dbReference type="PANTHER" id="PTHR10465">
    <property type="entry name" value="TRANSMEMBRANE GTPASE FZO1"/>
    <property type="match status" value="1"/>
</dbReference>
<evidence type="ECO:0000256" key="5">
    <source>
        <dbReference type="ARBA" id="ARBA00023136"/>
    </source>
</evidence>
<evidence type="ECO:0000313" key="9">
    <source>
        <dbReference type="Proteomes" id="UP000002512"/>
    </source>
</evidence>
<dbReference type="EMBL" id="AE014133">
    <property type="protein sequence ID" value="AAN58416.1"/>
    <property type="molecule type" value="Genomic_DNA"/>
</dbReference>
<evidence type="ECO:0000259" key="7">
    <source>
        <dbReference type="Pfam" id="PF00350"/>
    </source>
</evidence>
<feature type="coiled-coil region" evidence="6">
    <location>
        <begin position="511"/>
        <end position="542"/>
    </location>
</feature>
<evidence type="ECO:0000256" key="3">
    <source>
        <dbReference type="ARBA" id="ARBA00022801"/>
    </source>
</evidence>
<keyword evidence="2" id="KW-0547">Nucleotide-binding</keyword>
<evidence type="ECO:0000256" key="4">
    <source>
        <dbReference type="ARBA" id="ARBA00023134"/>
    </source>
</evidence>
<dbReference type="Gene3D" id="3.40.50.300">
    <property type="entry name" value="P-loop containing nucleotide triphosphate hydrolases"/>
    <property type="match status" value="1"/>
</dbReference>
<evidence type="ECO:0000256" key="2">
    <source>
        <dbReference type="ARBA" id="ARBA00022741"/>
    </source>
</evidence>
<comment type="subcellular location">
    <subcellularLocation>
        <location evidence="1">Membrane</location>
    </subcellularLocation>
</comment>
<dbReference type="InterPro" id="IPR027417">
    <property type="entry name" value="P-loop_NTPase"/>
</dbReference>
<dbReference type="eggNOG" id="COG0699">
    <property type="taxonomic scope" value="Bacteria"/>
</dbReference>
<reference evidence="8 9" key="1">
    <citation type="journal article" date="2002" name="Proc. Natl. Acad. Sci. U.S.A.">
        <title>Genome sequence of Streptococcus mutans UA159, a cariogenic dental pathogen.</title>
        <authorList>
            <person name="Ajdic D."/>
            <person name="McShan W.M."/>
            <person name="McLaughlin R.E."/>
            <person name="Savic G."/>
            <person name="Chang J."/>
            <person name="Carson M.B."/>
            <person name="Primeaux C."/>
            <person name="Tian R."/>
            <person name="Kenton S."/>
            <person name="Jia H."/>
            <person name="Lin S."/>
            <person name="Qian Y."/>
            <person name="Li S."/>
            <person name="Zhu H."/>
            <person name="Najar F."/>
            <person name="Lai H."/>
            <person name="White J."/>
            <person name="Roe B.A."/>
            <person name="Ferretti J.J."/>
        </authorList>
    </citation>
    <scope>NUCLEOTIDE SEQUENCE [LARGE SCALE GENOMIC DNA]</scope>
    <source>
        <strain evidence="9">ATCC 700610 / UA159</strain>
    </source>
</reference>
<dbReference type="GO" id="GO:0008053">
    <property type="term" value="P:mitochondrial fusion"/>
    <property type="evidence" value="ECO:0007669"/>
    <property type="project" value="TreeGrafter"/>
</dbReference>
<dbReference type="Proteomes" id="UP000002512">
    <property type="component" value="Chromosome"/>
</dbReference>
<dbReference type="InterPro" id="IPR045063">
    <property type="entry name" value="Dynamin_N"/>
</dbReference>
<feature type="domain" description="Dynamin N-terminal" evidence="7">
    <location>
        <begin position="152"/>
        <end position="360"/>
    </location>
</feature>
<accession>Q8DV34</accession>
<keyword evidence="9" id="KW-1185">Reference proteome</keyword>
<keyword evidence="4" id="KW-0342">GTP-binding</keyword>
<sequence>MVKVKISSNPYQKEILFDKWNNQAGVWKSISYQNNENSKLISDKMKRSFLPFTVKEIIDIIIEEYDDGSDIELQFEGTDDEFQELIYLVKEAPYSRIKVLKGGRSLENARKVLPRIATIFNKTLEIIPESLDDDSDIKKFKQSSDSSLIPLIIVGNYSSGKSSFINSLIGSDILPNSDRPITAKVFEIRKSPQPNVSQINFWVKDTAVQINIYDNAYTIVQGQECIVDVLPNIEQQFEQINVRNSDTILHMFLKVINQYEGTDNSFTISDLITIKVPFKQGILAESDKQYVIFDTPGSNSSSNKNHFKVLKKALQNMSNGLSLFVSDYTSLDTVDNENLYEELRSIKEIDDRFTLIIVNKADMAGLPKEGLDERQIQQILNQSIPRNLYSEGIFFVSSVMGLGSKNNGQFINDNYDRIFKKSLNEFNNSQSEYYQELYQYNIVPKQLVSRMKENVRKESKQLIYVNSGLFSIEDEIEMFANKYSAYNKCQQAKLYLEKIIERTDAEISRLKADSSRELKSLQEELERNKQKIIEEVDLKKQTNDKSFEADYTEQMQSKSIDKERLFSLSHLKDLSDRLYVNARIDFSLDSYEELNNQTNEKLKTNLKTNFESFRKTINFAAIKPAYNQLQDDFRDKNRNNEKYVKQKNKAFEQVSQQLLDHAKTTYQKELIELKNELFNLSVAFWELHSNKLKDNLSEVIGAAEALSFEKREDIKKLIFDYEYITLENDESKIFNRNNFKLGIQIGDLTLFGNSHKIDLKKLTNKYNQSLNEETEILVSQIKDYHLNNYKDWADNLLQVIKQNIVDFNPDLKKTNDLIVNKNFQIDDYELRLNQLKIYSQEIVNLLAWKKSN</sequence>
<evidence type="ECO:0000256" key="1">
    <source>
        <dbReference type="ARBA" id="ARBA00004370"/>
    </source>
</evidence>
<name>Q8DV34_STRMU</name>
<keyword evidence="6" id="KW-0175">Coiled coil</keyword>
<keyword evidence="3" id="KW-0378">Hydrolase</keyword>
<proteinExistence type="predicted"/>
<evidence type="ECO:0000256" key="6">
    <source>
        <dbReference type="SAM" id="Coils"/>
    </source>
</evidence>
<dbReference type="PhylomeDB" id="Q8DV34"/>
<dbReference type="AlphaFoldDB" id="Q8DV34"/>
<protein>
    <recommendedName>
        <fullName evidence="7">Dynamin N-terminal domain-containing protein</fullName>
    </recommendedName>
</protein>
<dbReference type="STRING" id="210007.SMU_682"/>
<dbReference type="SUPFAM" id="SSF52540">
    <property type="entry name" value="P-loop containing nucleoside triphosphate hydrolases"/>
    <property type="match status" value="1"/>
</dbReference>
<dbReference type="Pfam" id="PF00350">
    <property type="entry name" value="Dynamin_N"/>
    <property type="match status" value="1"/>
</dbReference>
<keyword evidence="5" id="KW-0472">Membrane</keyword>
<dbReference type="KEGG" id="smu:SMU_682"/>
<organism evidence="8 9">
    <name type="scientific">Streptococcus mutans serotype c (strain ATCC 700610 / UA159)</name>
    <dbReference type="NCBI Taxonomy" id="210007"/>
    <lineage>
        <taxon>Bacteria</taxon>
        <taxon>Bacillati</taxon>
        <taxon>Bacillota</taxon>
        <taxon>Bacilli</taxon>
        <taxon>Lactobacillales</taxon>
        <taxon>Streptococcaceae</taxon>
        <taxon>Streptococcus</taxon>
    </lineage>
</organism>
<dbReference type="CDD" id="cd00882">
    <property type="entry name" value="Ras_like_GTPase"/>
    <property type="match status" value="1"/>
</dbReference>
<dbReference type="GO" id="GO:0005525">
    <property type="term" value="F:GTP binding"/>
    <property type="evidence" value="ECO:0007669"/>
    <property type="project" value="UniProtKB-KW"/>
</dbReference>
<dbReference type="HOGENOM" id="CLU_018097_0_0_9"/>
<evidence type="ECO:0000313" key="8">
    <source>
        <dbReference type="EMBL" id="AAN58416.1"/>
    </source>
</evidence>
<dbReference type="PATRIC" id="fig|210007.7.peg.607"/>